<accession>A0ABM8Q5T5</accession>
<feature type="transmembrane region" description="Helical" evidence="5">
    <location>
        <begin position="91"/>
        <end position="112"/>
    </location>
</feature>
<reference evidence="6 7" key="1">
    <citation type="submission" date="2020-11" db="EMBL/GenBank/DDBJ databases">
        <authorList>
            <person name="Peeters C."/>
        </authorList>
    </citation>
    <scope>NUCLEOTIDE SEQUENCE [LARGE SCALE GENOMIC DNA]</scope>
    <source>
        <strain evidence="6 7">LMG 7974</strain>
    </source>
</reference>
<dbReference type="InterPro" id="IPR038770">
    <property type="entry name" value="Na+/solute_symporter_sf"/>
</dbReference>
<organism evidence="6 7">
    <name type="scientific">Campylobacter majalis</name>
    <dbReference type="NCBI Taxonomy" id="2790656"/>
    <lineage>
        <taxon>Bacteria</taxon>
        <taxon>Pseudomonadati</taxon>
        <taxon>Campylobacterota</taxon>
        <taxon>Epsilonproteobacteria</taxon>
        <taxon>Campylobacterales</taxon>
        <taxon>Campylobacteraceae</taxon>
        <taxon>Campylobacter</taxon>
    </lineage>
</organism>
<comment type="subcellular location">
    <subcellularLocation>
        <location evidence="1">Membrane</location>
        <topology evidence="1">Multi-pass membrane protein</topology>
    </subcellularLocation>
</comment>
<feature type="transmembrane region" description="Helical" evidence="5">
    <location>
        <begin position="29"/>
        <end position="48"/>
    </location>
</feature>
<dbReference type="RefSeq" id="WP_229932687.1">
    <property type="nucleotide sequence ID" value="NZ_CAJHOF010000006.1"/>
</dbReference>
<feature type="transmembrane region" description="Helical" evidence="5">
    <location>
        <begin position="124"/>
        <end position="142"/>
    </location>
</feature>
<proteinExistence type="predicted"/>
<dbReference type="EMBL" id="CAJHOF010000006">
    <property type="protein sequence ID" value="CAD7288192.1"/>
    <property type="molecule type" value="Genomic_DNA"/>
</dbReference>
<gene>
    <name evidence="6" type="primary">panS</name>
    <name evidence="6" type="ORF">LMG7974_00880</name>
</gene>
<sequence>MKALVFPALAVIMSFVAFMFSDIFITLKGFIIPLLMIIMLGMGATLSLNDFKNIWHKKFAVIFGVFMQFAIMPFLAFVISRALNFNDALTIGMMLVGTSAGGTASNVITYLAKGDLALSVSMTLVSTLIAIFAMPFLMYFYVGARIDLPISSMLIDLVKITLVPLSIGVVLNTFAKRFTNAIRPVLPIVSISAIILIIAIIVSLNARNLKDIGMIVVIAVIMHNICGLLLGYFGAKICRFDEKTARTVAIEVAMQNSGLSVAMAMKYFTPISALAGALFSIWHNISGALFAGICNTKNKNL</sequence>
<dbReference type="PANTHER" id="PTHR10361">
    <property type="entry name" value="SODIUM-BILE ACID COTRANSPORTER"/>
    <property type="match status" value="1"/>
</dbReference>
<dbReference type="PANTHER" id="PTHR10361:SF28">
    <property type="entry name" value="P3 PROTEIN-RELATED"/>
    <property type="match status" value="1"/>
</dbReference>
<name>A0ABM8Q5T5_9BACT</name>
<evidence type="ECO:0000256" key="3">
    <source>
        <dbReference type="ARBA" id="ARBA00022989"/>
    </source>
</evidence>
<dbReference type="InterPro" id="IPR002657">
    <property type="entry name" value="BilAc:Na_symport/Acr3"/>
</dbReference>
<evidence type="ECO:0000313" key="7">
    <source>
        <dbReference type="Proteomes" id="UP000789803"/>
    </source>
</evidence>
<dbReference type="Gene3D" id="1.20.1530.20">
    <property type="match status" value="1"/>
</dbReference>
<keyword evidence="7" id="KW-1185">Reference proteome</keyword>
<feature type="transmembrane region" description="Helical" evidence="5">
    <location>
        <begin position="186"/>
        <end position="206"/>
    </location>
</feature>
<dbReference type="Pfam" id="PF01758">
    <property type="entry name" value="SBF"/>
    <property type="match status" value="1"/>
</dbReference>
<evidence type="ECO:0000256" key="1">
    <source>
        <dbReference type="ARBA" id="ARBA00004141"/>
    </source>
</evidence>
<keyword evidence="4 5" id="KW-0472">Membrane</keyword>
<evidence type="ECO:0000256" key="2">
    <source>
        <dbReference type="ARBA" id="ARBA00022692"/>
    </source>
</evidence>
<evidence type="ECO:0000256" key="5">
    <source>
        <dbReference type="SAM" id="Phobius"/>
    </source>
</evidence>
<evidence type="ECO:0000313" key="6">
    <source>
        <dbReference type="EMBL" id="CAD7288192.1"/>
    </source>
</evidence>
<feature type="transmembrane region" description="Helical" evidence="5">
    <location>
        <begin position="212"/>
        <end position="235"/>
    </location>
</feature>
<feature type="transmembrane region" description="Helical" evidence="5">
    <location>
        <begin position="60"/>
        <end position="79"/>
    </location>
</feature>
<evidence type="ECO:0000256" key="4">
    <source>
        <dbReference type="ARBA" id="ARBA00023136"/>
    </source>
</evidence>
<dbReference type="InterPro" id="IPR004710">
    <property type="entry name" value="Bilac:Na_transpt"/>
</dbReference>
<dbReference type="Proteomes" id="UP000789803">
    <property type="component" value="Unassembled WGS sequence"/>
</dbReference>
<protein>
    <submittedName>
        <fullName evidence="6">Pantothenates transporter PanS</fullName>
    </submittedName>
</protein>
<feature type="transmembrane region" description="Helical" evidence="5">
    <location>
        <begin position="154"/>
        <end position="174"/>
    </location>
</feature>
<comment type="caution">
    <text evidence="6">The sequence shown here is derived from an EMBL/GenBank/DDBJ whole genome shotgun (WGS) entry which is preliminary data.</text>
</comment>
<feature type="transmembrane region" description="Helical" evidence="5">
    <location>
        <begin position="271"/>
        <end position="294"/>
    </location>
</feature>
<keyword evidence="2 5" id="KW-0812">Transmembrane</keyword>
<keyword evidence="3 5" id="KW-1133">Transmembrane helix</keyword>